<evidence type="ECO:0000313" key="1">
    <source>
        <dbReference type="EMBL" id="TWU42213.1"/>
    </source>
</evidence>
<gene>
    <name evidence="1" type="ORF">Poly41_05090</name>
</gene>
<dbReference type="AlphaFoldDB" id="A0A5C6DXP5"/>
<proteinExistence type="predicted"/>
<organism evidence="1 2">
    <name type="scientific">Novipirellula artificiosorum</name>
    <dbReference type="NCBI Taxonomy" id="2528016"/>
    <lineage>
        <taxon>Bacteria</taxon>
        <taxon>Pseudomonadati</taxon>
        <taxon>Planctomycetota</taxon>
        <taxon>Planctomycetia</taxon>
        <taxon>Pirellulales</taxon>
        <taxon>Pirellulaceae</taxon>
        <taxon>Novipirellula</taxon>
    </lineage>
</organism>
<comment type="caution">
    <text evidence="1">The sequence shown here is derived from an EMBL/GenBank/DDBJ whole genome shotgun (WGS) entry which is preliminary data.</text>
</comment>
<reference evidence="1 2" key="1">
    <citation type="submission" date="2019-02" db="EMBL/GenBank/DDBJ databases">
        <title>Deep-cultivation of Planctomycetes and their phenomic and genomic characterization uncovers novel biology.</title>
        <authorList>
            <person name="Wiegand S."/>
            <person name="Jogler M."/>
            <person name="Boedeker C."/>
            <person name="Pinto D."/>
            <person name="Vollmers J."/>
            <person name="Rivas-Marin E."/>
            <person name="Kohn T."/>
            <person name="Peeters S.H."/>
            <person name="Heuer A."/>
            <person name="Rast P."/>
            <person name="Oberbeckmann S."/>
            <person name="Bunk B."/>
            <person name="Jeske O."/>
            <person name="Meyerdierks A."/>
            <person name="Storesund J.E."/>
            <person name="Kallscheuer N."/>
            <person name="Luecker S."/>
            <person name="Lage O.M."/>
            <person name="Pohl T."/>
            <person name="Merkel B.J."/>
            <person name="Hornburger P."/>
            <person name="Mueller R.-W."/>
            <person name="Bruemmer F."/>
            <person name="Labrenz M."/>
            <person name="Spormann A.M."/>
            <person name="Op Den Camp H."/>
            <person name="Overmann J."/>
            <person name="Amann R."/>
            <person name="Jetten M.S.M."/>
            <person name="Mascher T."/>
            <person name="Medema M.H."/>
            <person name="Devos D.P."/>
            <person name="Kaster A.-K."/>
            <person name="Ovreas L."/>
            <person name="Rohde M."/>
            <person name="Galperin M.Y."/>
            <person name="Jogler C."/>
        </authorList>
    </citation>
    <scope>NUCLEOTIDE SEQUENCE [LARGE SCALE GENOMIC DNA]</scope>
    <source>
        <strain evidence="1 2">Poly41</strain>
    </source>
</reference>
<accession>A0A5C6DXP5</accession>
<protein>
    <submittedName>
        <fullName evidence="1">Uncharacterized protein</fullName>
    </submittedName>
</protein>
<keyword evidence="2" id="KW-1185">Reference proteome</keyword>
<sequence length="79" mass="8868">MRVQFHHKKVSNSVTGGCIDLTNFDGLSKKQSNKAGCASRTMVQALLGMVTEFKNSQPLWPARVGGPNRIVFFQFQRNR</sequence>
<name>A0A5C6DXP5_9BACT</name>
<dbReference type="EMBL" id="SJPV01000001">
    <property type="protein sequence ID" value="TWU42213.1"/>
    <property type="molecule type" value="Genomic_DNA"/>
</dbReference>
<evidence type="ECO:0000313" key="2">
    <source>
        <dbReference type="Proteomes" id="UP000319143"/>
    </source>
</evidence>
<dbReference type="Proteomes" id="UP000319143">
    <property type="component" value="Unassembled WGS sequence"/>
</dbReference>